<dbReference type="Gene3D" id="1.10.630.10">
    <property type="entry name" value="Cytochrome P450"/>
    <property type="match status" value="1"/>
</dbReference>
<dbReference type="Proteomes" id="UP001472677">
    <property type="component" value="Unassembled WGS sequence"/>
</dbReference>
<dbReference type="InterPro" id="IPR017972">
    <property type="entry name" value="Cyt_P450_CS"/>
</dbReference>
<dbReference type="PRINTS" id="PR00385">
    <property type="entry name" value="P450"/>
</dbReference>
<dbReference type="PRINTS" id="PR00463">
    <property type="entry name" value="EP450I"/>
</dbReference>
<dbReference type="InterPro" id="IPR001128">
    <property type="entry name" value="Cyt_P450"/>
</dbReference>
<dbReference type="EMBL" id="JBBPBM010000213">
    <property type="protein sequence ID" value="KAK8500632.1"/>
    <property type="molecule type" value="Genomic_DNA"/>
</dbReference>
<evidence type="ECO:0000313" key="12">
    <source>
        <dbReference type="Proteomes" id="UP001472677"/>
    </source>
</evidence>
<accession>A0ABR2B1L5</accession>
<evidence type="ECO:0000256" key="6">
    <source>
        <dbReference type="ARBA" id="ARBA00023002"/>
    </source>
</evidence>
<keyword evidence="6 10" id="KW-0560">Oxidoreductase</keyword>
<evidence type="ECO:0000256" key="8">
    <source>
        <dbReference type="ARBA" id="ARBA00023033"/>
    </source>
</evidence>
<dbReference type="PROSITE" id="PS00086">
    <property type="entry name" value="CYTOCHROME_P450"/>
    <property type="match status" value="1"/>
</dbReference>
<evidence type="ECO:0000256" key="7">
    <source>
        <dbReference type="ARBA" id="ARBA00023004"/>
    </source>
</evidence>
<dbReference type="PANTHER" id="PTHR47943:SF9">
    <property type="entry name" value="CYTOCHROME P450"/>
    <property type="match status" value="1"/>
</dbReference>
<keyword evidence="5 10" id="KW-0479">Metal-binding</keyword>
<dbReference type="Pfam" id="PF00067">
    <property type="entry name" value="p450"/>
    <property type="match status" value="1"/>
</dbReference>
<organism evidence="11 12">
    <name type="scientific">Hibiscus sabdariffa</name>
    <name type="common">roselle</name>
    <dbReference type="NCBI Taxonomy" id="183260"/>
    <lineage>
        <taxon>Eukaryota</taxon>
        <taxon>Viridiplantae</taxon>
        <taxon>Streptophyta</taxon>
        <taxon>Embryophyta</taxon>
        <taxon>Tracheophyta</taxon>
        <taxon>Spermatophyta</taxon>
        <taxon>Magnoliopsida</taxon>
        <taxon>eudicotyledons</taxon>
        <taxon>Gunneridae</taxon>
        <taxon>Pentapetalae</taxon>
        <taxon>rosids</taxon>
        <taxon>malvids</taxon>
        <taxon>Malvales</taxon>
        <taxon>Malvaceae</taxon>
        <taxon>Malvoideae</taxon>
        <taxon>Hibiscus</taxon>
    </lineage>
</organism>
<comment type="caution">
    <text evidence="11">The sequence shown here is derived from an EMBL/GenBank/DDBJ whole genome shotgun (WGS) entry which is preliminary data.</text>
</comment>
<comment type="subcellular location">
    <subcellularLocation>
        <location evidence="2">Membrane</location>
    </subcellularLocation>
</comment>
<evidence type="ECO:0000256" key="1">
    <source>
        <dbReference type="ARBA" id="ARBA00001971"/>
    </source>
</evidence>
<evidence type="ECO:0008006" key="13">
    <source>
        <dbReference type="Google" id="ProtNLM"/>
    </source>
</evidence>
<proteinExistence type="inferred from homology"/>
<protein>
    <recommendedName>
        <fullName evidence="13">Cytochrome P450</fullName>
    </recommendedName>
</protein>
<evidence type="ECO:0000256" key="2">
    <source>
        <dbReference type="ARBA" id="ARBA00004370"/>
    </source>
</evidence>
<dbReference type="PANTHER" id="PTHR47943">
    <property type="entry name" value="CYTOCHROME P450 93A3-LIKE"/>
    <property type="match status" value="1"/>
</dbReference>
<name>A0ABR2B1L5_9ROSI</name>
<dbReference type="InterPro" id="IPR036396">
    <property type="entry name" value="Cyt_P450_sf"/>
</dbReference>
<evidence type="ECO:0000256" key="9">
    <source>
        <dbReference type="ARBA" id="ARBA00023136"/>
    </source>
</evidence>
<dbReference type="InterPro" id="IPR002401">
    <property type="entry name" value="Cyt_P450_E_grp-I"/>
</dbReference>
<keyword evidence="7 10" id="KW-0408">Iron</keyword>
<keyword evidence="8 10" id="KW-0503">Monooxygenase</keyword>
<evidence type="ECO:0000256" key="4">
    <source>
        <dbReference type="ARBA" id="ARBA00022617"/>
    </source>
</evidence>
<keyword evidence="12" id="KW-1185">Reference proteome</keyword>
<evidence type="ECO:0000256" key="5">
    <source>
        <dbReference type="ARBA" id="ARBA00022723"/>
    </source>
</evidence>
<keyword evidence="9" id="KW-0472">Membrane</keyword>
<comment type="similarity">
    <text evidence="3 10">Belongs to the cytochrome P450 family.</text>
</comment>
<comment type="cofactor">
    <cofactor evidence="1">
        <name>heme</name>
        <dbReference type="ChEBI" id="CHEBI:30413"/>
    </cofactor>
</comment>
<reference evidence="11 12" key="1">
    <citation type="journal article" date="2024" name="G3 (Bethesda)">
        <title>Genome assembly of Hibiscus sabdariffa L. provides insights into metabolisms of medicinal natural products.</title>
        <authorList>
            <person name="Kim T."/>
        </authorList>
    </citation>
    <scope>NUCLEOTIDE SEQUENCE [LARGE SCALE GENOMIC DNA]</scope>
    <source>
        <strain evidence="11">TK-2024</strain>
        <tissue evidence="11">Old leaves</tissue>
    </source>
</reference>
<evidence type="ECO:0000313" key="11">
    <source>
        <dbReference type="EMBL" id="KAK8500632.1"/>
    </source>
</evidence>
<evidence type="ECO:0000256" key="10">
    <source>
        <dbReference type="RuleBase" id="RU000461"/>
    </source>
</evidence>
<dbReference type="SUPFAM" id="SSF48264">
    <property type="entry name" value="Cytochrome P450"/>
    <property type="match status" value="1"/>
</dbReference>
<keyword evidence="4 10" id="KW-0349">Heme</keyword>
<sequence>MYIQGIGRRLKRTSKLLDIVFEKIIEEHVQRSDLDGPKPHRDFVDVMVSILNQPMDSHDEDQTYIIEKENIKAIMLDMIAASFDTSAVAIVWAFSEILRHPRVMVRLQQELGTVVGRNRFVEESDLPKLTYLDMVVKESLRLHPVAPFLVPRESMDDIVVNGYFIPKKSRILVNTWSMGRDPNIWSENVEEFLPERFMDGKIDLRGHHFELIPFGSGRRGCPGMQLALVSMRLVLSQLIHCFEWELPDGMLPHELDMTETFGLSLPRANHLHAKPTYRLLE</sequence>
<gene>
    <name evidence="11" type="ORF">V6N12_020324</name>
</gene>
<evidence type="ECO:0000256" key="3">
    <source>
        <dbReference type="ARBA" id="ARBA00010617"/>
    </source>
</evidence>